<dbReference type="AlphaFoldDB" id="A0AAN6ZMG2"/>
<gene>
    <name evidence="1" type="ORF">C8A04DRAFT_29756</name>
</gene>
<dbReference type="Proteomes" id="UP001302676">
    <property type="component" value="Unassembled WGS sequence"/>
</dbReference>
<accession>A0AAN6ZMG2</accession>
<sequence>MDILCPIVSNIKARRDLAMLVRTHPVFYDLVIPRLYSRFELNWPGALGHPEIREESGSDALTRGLSTLCIGSSFARTVNRSRTIPGEQQHQQHRLPDNDFANGELLSILVAGAIRKMVNLETFVWDIPTGASSCIFEALSSLAHQPGNDCKLSNVWVRCDDNTMRRRLAGLPGHSAVFKRFNPGIHSMTYLGHLPRPHEDLPPPGGPVRYSEYHCEYPTFSVLPPLKRLTVTDVDELGYLDEMATFIGRSKETLEELTVRISEKASFQHFAEP</sequence>
<proteinExistence type="predicted"/>
<protein>
    <submittedName>
        <fullName evidence="1">Uncharacterized protein</fullName>
    </submittedName>
</protein>
<organism evidence="1 2">
    <name type="scientific">Dichotomopilus funicola</name>
    <dbReference type="NCBI Taxonomy" id="1934379"/>
    <lineage>
        <taxon>Eukaryota</taxon>
        <taxon>Fungi</taxon>
        <taxon>Dikarya</taxon>
        <taxon>Ascomycota</taxon>
        <taxon>Pezizomycotina</taxon>
        <taxon>Sordariomycetes</taxon>
        <taxon>Sordariomycetidae</taxon>
        <taxon>Sordariales</taxon>
        <taxon>Chaetomiaceae</taxon>
        <taxon>Dichotomopilus</taxon>
    </lineage>
</organism>
<comment type="caution">
    <text evidence="1">The sequence shown here is derived from an EMBL/GenBank/DDBJ whole genome shotgun (WGS) entry which is preliminary data.</text>
</comment>
<dbReference type="EMBL" id="MU853595">
    <property type="protein sequence ID" value="KAK4142626.1"/>
    <property type="molecule type" value="Genomic_DNA"/>
</dbReference>
<reference evidence="1" key="1">
    <citation type="journal article" date="2023" name="Mol. Phylogenet. Evol.">
        <title>Genome-scale phylogeny and comparative genomics of the fungal order Sordariales.</title>
        <authorList>
            <person name="Hensen N."/>
            <person name="Bonometti L."/>
            <person name="Westerberg I."/>
            <person name="Brannstrom I.O."/>
            <person name="Guillou S."/>
            <person name="Cros-Aarteil S."/>
            <person name="Calhoun S."/>
            <person name="Haridas S."/>
            <person name="Kuo A."/>
            <person name="Mondo S."/>
            <person name="Pangilinan J."/>
            <person name="Riley R."/>
            <person name="LaButti K."/>
            <person name="Andreopoulos B."/>
            <person name="Lipzen A."/>
            <person name="Chen C."/>
            <person name="Yan M."/>
            <person name="Daum C."/>
            <person name="Ng V."/>
            <person name="Clum A."/>
            <person name="Steindorff A."/>
            <person name="Ohm R.A."/>
            <person name="Martin F."/>
            <person name="Silar P."/>
            <person name="Natvig D.O."/>
            <person name="Lalanne C."/>
            <person name="Gautier V."/>
            <person name="Ament-Velasquez S.L."/>
            <person name="Kruys A."/>
            <person name="Hutchinson M.I."/>
            <person name="Powell A.J."/>
            <person name="Barry K."/>
            <person name="Miller A.N."/>
            <person name="Grigoriev I.V."/>
            <person name="Debuchy R."/>
            <person name="Gladieux P."/>
            <person name="Hiltunen Thoren M."/>
            <person name="Johannesson H."/>
        </authorList>
    </citation>
    <scope>NUCLEOTIDE SEQUENCE</scope>
    <source>
        <strain evidence="1">CBS 141.50</strain>
    </source>
</reference>
<keyword evidence="2" id="KW-1185">Reference proteome</keyword>
<dbReference type="GeneID" id="87817732"/>
<reference evidence="1" key="2">
    <citation type="submission" date="2023-05" db="EMBL/GenBank/DDBJ databases">
        <authorList>
            <consortium name="Lawrence Berkeley National Laboratory"/>
            <person name="Steindorff A."/>
            <person name="Hensen N."/>
            <person name="Bonometti L."/>
            <person name="Westerberg I."/>
            <person name="Brannstrom I.O."/>
            <person name="Guillou S."/>
            <person name="Cros-Aarteil S."/>
            <person name="Calhoun S."/>
            <person name="Haridas S."/>
            <person name="Kuo A."/>
            <person name="Mondo S."/>
            <person name="Pangilinan J."/>
            <person name="Riley R."/>
            <person name="Labutti K."/>
            <person name="Andreopoulos B."/>
            <person name="Lipzen A."/>
            <person name="Chen C."/>
            <person name="Yanf M."/>
            <person name="Daum C."/>
            <person name="Ng V."/>
            <person name="Clum A."/>
            <person name="Ohm R."/>
            <person name="Martin F."/>
            <person name="Silar P."/>
            <person name="Natvig D."/>
            <person name="Lalanne C."/>
            <person name="Gautier V."/>
            <person name="Ament-Velasquez S.L."/>
            <person name="Kruys A."/>
            <person name="Hutchinson M.I."/>
            <person name="Powell A.J."/>
            <person name="Barry K."/>
            <person name="Miller A.N."/>
            <person name="Grigoriev I.V."/>
            <person name="Debuchy R."/>
            <person name="Gladieux P."/>
            <person name="Thoren M.H."/>
            <person name="Johannesson H."/>
        </authorList>
    </citation>
    <scope>NUCLEOTIDE SEQUENCE</scope>
    <source>
        <strain evidence="1">CBS 141.50</strain>
    </source>
</reference>
<evidence type="ECO:0000313" key="2">
    <source>
        <dbReference type="Proteomes" id="UP001302676"/>
    </source>
</evidence>
<evidence type="ECO:0000313" key="1">
    <source>
        <dbReference type="EMBL" id="KAK4142626.1"/>
    </source>
</evidence>
<name>A0AAN6ZMG2_9PEZI</name>
<dbReference type="RefSeq" id="XP_062635997.1">
    <property type="nucleotide sequence ID" value="XM_062781119.1"/>
</dbReference>